<protein>
    <submittedName>
        <fullName evidence="2">Uncharacterized protein</fullName>
    </submittedName>
</protein>
<dbReference type="EMBL" id="MCFA01000029">
    <property type="protein sequence ID" value="ORY14898.1"/>
    <property type="molecule type" value="Genomic_DNA"/>
</dbReference>
<dbReference type="Proteomes" id="UP000193144">
    <property type="component" value="Unassembled WGS sequence"/>
</dbReference>
<feature type="region of interest" description="Disordered" evidence="1">
    <location>
        <begin position="94"/>
        <end position="120"/>
    </location>
</feature>
<proteinExistence type="predicted"/>
<accession>A0A1Y1ZXF4</accession>
<gene>
    <name evidence="2" type="ORF">BCR34DRAFT_201820</name>
</gene>
<sequence>MKLKIHRPALGSIQLSRGLTDLAVMCALCRRQAAATISTIQLQHRRLHSQLHRPEIASFKLSSSSPMILCAGELSVAVSESAGQRSAAASCMQRDVCRGDSPPRERADAKSGRKRRPHHFSSLSNPVQIFVGIPSLEILSLSMHSKFSTFDPSNACPSQTHPMLFDFTSPTRGLDGCRSRGSRGSKLAPTSSAFNTKVHRSPAGVRHSMFPRRQFVTVWGGRDGSQKSRISCHFSSLLILCKFESSWNILHIVSASACDGGRLEAVLRVRCPCPSRRSRQSRFHFGPWPYAGTITIRLKFSQLHTYRAFAERGDEKRTEMGVQ</sequence>
<name>A0A1Y1ZXF4_9PLEO</name>
<dbReference type="AlphaFoldDB" id="A0A1Y1ZXF4"/>
<feature type="compositionally biased region" description="Basic and acidic residues" evidence="1">
    <location>
        <begin position="95"/>
        <end position="111"/>
    </location>
</feature>
<evidence type="ECO:0000256" key="1">
    <source>
        <dbReference type="SAM" id="MobiDB-lite"/>
    </source>
</evidence>
<keyword evidence="3" id="KW-1185">Reference proteome</keyword>
<organism evidence="2 3">
    <name type="scientific">Clohesyomyces aquaticus</name>
    <dbReference type="NCBI Taxonomy" id="1231657"/>
    <lineage>
        <taxon>Eukaryota</taxon>
        <taxon>Fungi</taxon>
        <taxon>Dikarya</taxon>
        <taxon>Ascomycota</taxon>
        <taxon>Pezizomycotina</taxon>
        <taxon>Dothideomycetes</taxon>
        <taxon>Pleosporomycetidae</taxon>
        <taxon>Pleosporales</taxon>
        <taxon>Lindgomycetaceae</taxon>
        <taxon>Clohesyomyces</taxon>
    </lineage>
</organism>
<evidence type="ECO:0000313" key="2">
    <source>
        <dbReference type="EMBL" id="ORY14898.1"/>
    </source>
</evidence>
<reference evidence="2 3" key="1">
    <citation type="submission" date="2016-07" db="EMBL/GenBank/DDBJ databases">
        <title>Pervasive Adenine N6-methylation of Active Genes in Fungi.</title>
        <authorList>
            <consortium name="DOE Joint Genome Institute"/>
            <person name="Mondo S.J."/>
            <person name="Dannebaum R.O."/>
            <person name="Kuo R.C."/>
            <person name="Labutti K."/>
            <person name="Haridas S."/>
            <person name="Kuo A."/>
            <person name="Salamov A."/>
            <person name="Ahrendt S.R."/>
            <person name="Lipzen A."/>
            <person name="Sullivan W."/>
            <person name="Andreopoulos W.B."/>
            <person name="Clum A."/>
            <person name="Lindquist E."/>
            <person name="Daum C."/>
            <person name="Ramamoorthy G.K."/>
            <person name="Gryganskyi A."/>
            <person name="Culley D."/>
            <person name="Magnuson J.K."/>
            <person name="James T.Y."/>
            <person name="O'Malley M.A."/>
            <person name="Stajich J.E."/>
            <person name="Spatafora J.W."/>
            <person name="Visel A."/>
            <person name="Grigoriev I.V."/>
        </authorList>
    </citation>
    <scope>NUCLEOTIDE SEQUENCE [LARGE SCALE GENOMIC DNA]</scope>
    <source>
        <strain evidence="2 3">CBS 115471</strain>
    </source>
</reference>
<evidence type="ECO:0000313" key="3">
    <source>
        <dbReference type="Proteomes" id="UP000193144"/>
    </source>
</evidence>
<comment type="caution">
    <text evidence="2">The sequence shown here is derived from an EMBL/GenBank/DDBJ whole genome shotgun (WGS) entry which is preliminary data.</text>
</comment>